<dbReference type="InterPro" id="IPR000731">
    <property type="entry name" value="SSD"/>
</dbReference>
<evidence type="ECO:0000259" key="2">
    <source>
        <dbReference type="PROSITE" id="PS50156"/>
    </source>
</evidence>
<dbReference type="AlphaFoldDB" id="A0AAV4EKD7"/>
<protein>
    <recommendedName>
        <fullName evidence="2">SSD domain-containing protein</fullName>
    </recommendedName>
</protein>
<dbReference type="Proteomes" id="UP000762676">
    <property type="component" value="Unassembled WGS sequence"/>
</dbReference>
<keyword evidence="1" id="KW-0812">Transmembrane</keyword>
<feature type="domain" description="SSD" evidence="2">
    <location>
        <begin position="1"/>
        <end position="35"/>
    </location>
</feature>
<feature type="transmembrane region" description="Helical" evidence="1">
    <location>
        <begin position="7"/>
        <end position="27"/>
    </location>
</feature>
<evidence type="ECO:0000313" key="4">
    <source>
        <dbReference type="Proteomes" id="UP000762676"/>
    </source>
</evidence>
<keyword evidence="1" id="KW-1133">Transmembrane helix</keyword>
<reference evidence="3 4" key="1">
    <citation type="journal article" date="2021" name="Elife">
        <title>Chloroplast acquisition without the gene transfer in kleptoplastic sea slugs, Plakobranchus ocellatus.</title>
        <authorList>
            <person name="Maeda T."/>
            <person name="Takahashi S."/>
            <person name="Yoshida T."/>
            <person name="Shimamura S."/>
            <person name="Takaki Y."/>
            <person name="Nagai Y."/>
            <person name="Toyoda A."/>
            <person name="Suzuki Y."/>
            <person name="Arimoto A."/>
            <person name="Ishii H."/>
            <person name="Satoh N."/>
            <person name="Nishiyama T."/>
            <person name="Hasebe M."/>
            <person name="Maruyama T."/>
            <person name="Minagawa J."/>
            <person name="Obokata J."/>
            <person name="Shigenobu S."/>
        </authorList>
    </citation>
    <scope>NUCLEOTIDE SEQUENCE [LARGE SCALE GENOMIC DNA]</scope>
</reference>
<gene>
    <name evidence="3" type="ORF">ElyMa_001840300</name>
</gene>
<evidence type="ECO:0000256" key="1">
    <source>
        <dbReference type="SAM" id="Phobius"/>
    </source>
</evidence>
<accession>A0AAV4EKD7</accession>
<proteinExistence type="predicted"/>
<organism evidence="3 4">
    <name type="scientific">Elysia marginata</name>
    <dbReference type="NCBI Taxonomy" id="1093978"/>
    <lineage>
        <taxon>Eukaryota</taxon>
        <taxon>Metazoa</taxon>
        <taxon>Spiralia</taxon>
        <taxon>Lophotrochozoa</taxon>
        <taxon>Mollusca</taxon>
        <taxon>Gastropoda</taxon>
        <taxon>Heterobranchia</taxon>
        <taxon>Euthyneura</taxon>
        <taxon>Panpulmonata</taxon>
        <taxon>Sacoglossa</taxon>
        <taxon>Placobranchoidea</taxon>
        <taxon>Plakobranchidae</taxon>
        <taxon>Elysia</taxon>
    </lineage>
</organism>
<evidence type="ECO:0000313" key="3">
    <source>
        <dbReference type="EMBL" id="GFR61225.1"/>
    </source>
</evidence>
<dbReference type="EMBL" id="BMAT01003722">
    <property type="protein sequence ID" value="GFR61225.1"/>
    <property type="molecule type" value="Genomic_DNA"/>
</dbReference>
<name>A0AAV4EKD7_9GAST</name>
<comment type="caution">
    <text evidence="3">The sequence shown here is derived from an EMBL/GenBank/DDBJ whole genome shotgun (WGS) entry which is preliminary data.</text>
</comment>
<keyword evidence="4" id="KW-1185">Reference proteome</keyword>
<feature type="transmembrane region" description="Helical" evidence="1">
    <location>
        <begin position="33"/>
        <end position="56"/>
    </location>
</feature>
<keyword evidence="1" id="KW-0472">Membrane</keyword>
<sequence length="208" mass="23139">MSAFPASASFCILCLVVVVVVTVVVLLVVAAVIVIVVIVVVAVVVAVAVGFTIFSGKRSTIFRGKRSTIFRDKRRTIFKGSVAECFCYSKHFAIQYNNNSHTIGATNIAGIAPELPPFVYCHTTNEVLKSLQHNREKKQTVKIKYIPWVLTTCSCVRKANIDAIYSGQLHKFDYKVKLGRSVCLTSADPFYVRDTVTEMTRRRKECPV</sequence>
<dbReference type="PROSITE" id="PS50156">
    <property type="entry name" value="SSD"/>
    <property type="match status" value="1"/>
</dbReference>